<feature type="domain" description="ABC transmembrane type-1" evidence="8">
    <location>
        <begin position="66"/>
        <end position="280"/>
    </location>
</feature>
<evidence type="ECO:0000256" key="3">
    <source>
        <dbReference type="ARBA" id="ARBA00022475"/>
    </source>
</evidence>
<feature type="transmembrane region" description="Helical" evidence="7">
    <location>
        <begin position="258"/>
        <end position="284"/>
    </location>
</feature>
<evidence type="ECO:0000259" key="8">
    <source>
        <dbReference type="PROSITE" id="PS50928"/>
    </source>
</evidence>
<dbReference type="RefSeq" id="WP_337337095.1">
    <property type="nucleotide sequence ID" value="NZ_JBBDGL010000001.1"/>
</dbReference>
<evidence type="ECO:0000256" key="6">
    <source>
        <dbReference type="ARBA" id="ARBA00023136"/>
    </source>
</evidence>
<dbReference type="Proteomes" id="UP001368654">
    <property type="component" value="Unassembled WGS sequence"/>
</dbReference>
<dbReference type="InterPro" id="IPR035906">
    <property type="entry name" value="MetI-like_sf"/>
</dbReference>
<dbReference type="Pfam" id="PF00528">
    <property type="entry name" value="BPD_transp_1"/>
    <property type="match status" value="1"/>
</dbReference>
<reference evidence="9 10" key="1">
    <citation type="submission" date="2024-02" db="EMBL/GenBank/DDBJ databases">
        <authorList>
            <person name="Saticioglu I.B."/>
        </authorList>
    </citation>
    <scope>NUCLEOTIDE SEQUENCE [LARGE SCALE GENOMIC DNA]</scope>
    <source>
        <strain evidence="9 10">Mu-86</strain>
    </source>
</reference>
<feature type="transmembrane region" description="Helical" evidence="7">
    <location>
        <begin position="9"/>
        <end position="29"/>
    </location>
</feature>
<dbReference type="InterPro" id="IPR050809">
    <property type="entry name" value="UgpAE/MalFG_permease"/>
</dbReference>
<proteinExistence type="inferred from homology"/>
<comment type="caution">
    <text evidence="9">The sequence shown here is derived from an EMBL/GenBank/DDBJ whole genome shotgun (WGS) entry which is preliminary data.</text>
</comment>
<keyword evidence="5 7" id="KW-1133">Transmembrane helix</keyword>
<accession>A0ABU8LSN6</accession>
<feature type="transmembrane region" description="Helical" evidence="7">
    <location>
        <begin position="206"/>
        <end position="226"/>
    </location>
</feature>
<feature type="transmembrane region" description="Helical" evidence="7">
    <location>
        <begin position="153"/>
        <end position="175"/>
    </location>
</feature>
<keyword evidence="4 7" id="KW-0812">Transmembrane</keyword>
<evidence type="ECO:0000256" key="4">
    <source>
        <dbReference type="ARBA" id="ARBA00022692"/>
    </source>
</evidence>
<keyword evidence="3" id="KW-1003">Cell membrane</keyword>
<keyword evidence="10" id="KW-1185">Reference proteome</keyword>
<name>A0ABU8LSN6_9MICO</name>
<organism evidence="9 10">
    <name type="scientific">Microbacterium marmarense</name>
    <dbReference type="NCBI Taxonomy" id="3122051"/>
    <lineage>
        <taxon>Bacteria</taxon>
        <taxon>Bacillati</taxon>
        <taxon>Actinomycetota</taxon>
        <taxon>Actinomycetes</taxon>
        <taxon>Micrococcales</taxon>
        <taxon>Microbacteriaceae</taxon>
        <taxon>Microbacterium</taxon>
    </lineage>
</organism>
<evidence type="ECO:0000256" key="2">
    <source>
        <dbReference type="ARBA" id="ARBA00022448"/>
    </source>
</evidence>
<dbReference type="InterPro" id="IPR000515">
    <property type="entry name" value="MetI-like"/>
</dbReference>
<comment type="similarity">
    <text evidence="7">Belongs to the binding-protein-dependent transport system permease family.</text>
</comment>
<keyword evidence="2 7" id="KW-0813">Transport</keyword>
<dbReference type="Gene3D" id="1.10.3720.10">
    <property type="entry name" value="MetI-like"/>
    <property type="match status" value="1"/>
</dbReference>
<protein>
    <submittedName>
        <fullName evidence="9">Sugar ABC transporter permease</fullName>
    </submittedName>
</protein>
<evidence type="ECO:0000313" key="10">
    <source>
        <dbReference type="Proteomes" id="UP001368654"/>
    </source>
</evidence>
<comment type="subcellular location">
    <subcellularLocation>
        <location evidence="1 7">Cell membrane</location>
        <topology evidence="1 7">Multi-pass membrane protein</topology>
    </subcellularLocation>
</comment>
<keyword evidence="6 7" id="KW-0472">Membrane</keyword>
<dbReference type="CDD" id="cd06261">
    <property type="entry name" value="TM_PBP2"/>
    <property type="match status" value="1"/>
</dbReference>
<evidence type="ECO:0000256" key="1">
    <source>
        <dbReference type="ARBA" id="ARBA00004651"/>
    </source>
</evidence>
<evidence type="ECO:0000313" key="9">
    <source>
        <dbReference type="EMBL" id="MEJ1154661.1"/>
    </source>
</evidence>
<dbReference type="SUPFAM" id="SSF161098">
    <property type="entry name" value="MetI-like"/>
    <property type="match status" value="1"/>
</dbReference>
<feature type="transmembrane region" description="Helical" evidence="7">
    <location>
        <begin position="65"/>
        <end position="88"/>
    </location>
</feature>
<feature type="transmembrane region" description="Helical" evidence="7">
    <location>
        <begin position="100"/>
        <end position="123"/>
    </location>
</feature>
<sequence length="291" mass="31866">MIAQHPRKAALFLLPAAAIYGLILLYPLINSVRLSFTDSPAGGPGEWVGLQNYIEMFNDEQVIDALWRTVAYALVVCVMQNAIGLALARALFTRPRAQRVYSVLILLPMLISPLMAAFIWSAFYAPDGAINTFLRDIGLDGLTRIWLGDPDTALWAIAVVNIWMFAGFSAAIFYAGYMNMPVELLDAARIDGAGGFRRFTNIEWPLLAPSLTVNVTLSLIGSLKVFEYPLVMTNGGPAESTTTLTILVYEKIFGGQGAFSYGVTIAVLLLVVVVIMSGLINAVLRRREERI</sequence>
<gene>
    <name evidence="9" type="ORF">WDU96_03485</name>
</gene>
<dbReference type="PANTHER" id="PTHR43227:SF8">
    <property type="entry name" value="DIACETYLCHITOBIOSE UPTAKE SYSTEM PERMEASE PROTEIN DASB"/>
    <property type="match status" value="1"/>
</dbReference>
<dbReference type="PANTHER" id="PTHR43227">
    <property type="entry name" value="BLL4140 PROTEIN"/>
    <property type="match status" value="1"/>
</dbReference>
<dbReference type="EMBL" id="JBBDGL010000001">
    <property type="protein sequence ID" value="MEJ1154661.1"/>
    <property type="molecule type" value="Genomic_DNA"/>
</dbReference>
<evidence type="ECO:0000256" key="5">
    <source>
        <dbReference type="ARBA" id="ARBA00022989"/>
    </source>
</evidence>
<dbReference type="PROSITE" id="PS50928">
    <property type="entry name" value="ABC_TM1"/>
    <property type="match status" value="1"/>
</dbReference>
<evidence type="ECO:0000256" key="7">
    <source>
        <dbReference type="RuleBase" id="RU363032"/>
    </source>
</evidence>